<dbReference type="GO" id="GO:0016323">
    <property type="term" value="C:basolateral plasma membrane"/>
    <property type="evidence" value="ECO:0007669"/>
    <property type="project" value="TreeGrafter"/>
</dbReference>
<dbReference type="OrthoDB" id="5062115at2759"/>
<keyword evidence="3" id="KW-0812">Transmembrane</keyword>
<evidence type="ECO:0000256" key="3">
    <source>
        <dbReference type="SAM" id="Phobius"/>
    </source>
</evidence>
<dbReference type="GO" id="GO:0043252">
    <property type="term" value="P:sodium-independent organic anion transport"/>
    <property type="evidence" value="ECO:0007669"/>
    <property type="project" value="TreeGrafter"/>
</dbReference>
<protein>
    <recommendedName>
        <fullName evidence="6">Major facilitator superfamily (MFS) profile domain-containing protein</fullName>
    </recommendedName>
</protein>
<dbReference type="Pfam" id="PF03137">
    <property type="entry name" value="OATP"/>
    <property type="match status" value="1"/>
</dbReference>
<dbReference type="PANTHER" id="PTHR11388:SF142">
    <property type="entry name" value="SOLUTE CARRIER ORGANIC ANION TRANSPORTER FAMILY MEMBER 5A1"/>
    <property type="match status" value="1"/>
</dbReference>
<dbReference type="Proteomes" id="UP000245119">
    <property type="component" value="Linkage Group LG7"/>
</dbReference>
<feature type="transmembrane region" description="Helical" evidence="3">
    <location>
        <begin position="162"/>
        <end position="182"/>
    </location>
</feature>
<dbReference type="AlphaFoldDB" id="A0A2T7P0U6"/>
<dbReference type="PANTHER" id="PTHR11388">
    <property type="entry name" value="ORGANIC ANION TRANSPORTER"/>
    <property type="match status" value="1"/>
</dbReference>
<organism evidence="4 5">
    <name type="scientific">Pomacea canaliculata</name>
    <name type="common">Golden apple snail</name>
    <dbReference type="NCBI Taxonomy" id="400727"/>
    <lineage>
        <taxon>Eukaryota</taxon>
        <taxon>Metazoa</taxon>
        <taxon>Spiralia</taxon>
        <taxon>Lophotrochozoa</taxon>
        <taxon>Mollusca</taxon>
        <taxon>Gastropoda</taxon>
        <taxon>Caenogastropoda</taxon>
        <taxon>Architaenioglossa</taxon>
        <taxon>Ampullarioidea</taxon>
        <taxon>Ampullariidae</taxon>
        <taxon>Pomacea</taxon>
    </lineage>
</organism>
<dbReference type="EMBL" id="PZQS01000007">
    <property type="protein sequence ID" value="PVD27047.1"/>
    <property type="molecule type" value="Genomic_DNA"/>
</dbReference>
<keyword evidence="5" id="KW-1185">Reference proteome</keyword>
<feature type="transmembrane region" description="Helical" evidence="3">
    <location>
        <begin position="259"/>
        <end position="278"/>
    </location>
</feature>
<dbReference type="InterPro" id="IPR004156">
    <property type="entry name" value="OATP"/>
</dbReference>
<feature type="compositionally biased region" description="Polar residues" evidence="2">
    <location>
        <begin position="71"/>
        <end position="81"/>
    </location>
</feature>
<feature type="transmembrane region" description="Helical" evidence="3">
    <location>
        <begin position="121"/>
        <end position="142"/>
    </location>
</feature>
<feature type="region of interest" description="Disordered" evidence="2">
    <location>
        <begin position="1"/>
        <end position="44"/>
    </location>
</feature>
<evidence type="ECO:0000313" key="4">
    <source>
        <dbReference type="EMBL" id="PVD27047.1"/>
    </source>
</evidence>
<evidence type="ECO:0000256" key="1">
    <source>
        <dbReference type="ARBA" id="ARBA00023157"/>
    </source>
</evidence>
<accession>A0A2T7P0U6</accession>
<proteinExistence type="predicted"/>
<keyword evidence="3" id="KW-0472">Membrane</keyword>
<feature type="compositionally biased region" description="Basic and acidic residues" evidence="2">
    <location>
        <begin position="14"/>
        <end position="25"/>
    </location>
</feature>
<evidence type="ECO:0000256" key="2">
    <source>
        <dbReference type="SAM" id="MobiDB-lite"/>
    </source>
</evidence>
<reference evidence="4 5" key="1">
    <citation type="submission" date="2018-04" db="EMBL/GenBank/DDBJ databases">
        <title>The genome of golden apple snail Pomacea canaliculata provides insight into stress tolerance and invasive adaptation.</title>
        <authorList>
            <person name="Liu C."/>
            <person name="Liu B."/>
            <person name="Ren Y."/>
            <person name="Zhang Y."/>
            <person name="Wang H."/>
            <person name="Li S."/>
            <person name="Jiang F."/>
            <person name="Yin L."/>
            <person name="Zhang G."/>
            <person name="Qian W."/>
            <person name="Fan W."/>
        </authorList>
    </citation>
    <scope>NUCLEOTIDE SEQUENCE [LARGE SCALE GENOMIC DNA]</scope>
    <source>
        <strain evidence="4">SZHN2017</strain>
        <tissue evidence="4">Muscle</tissue>
    </source>
</reference>
<dbReference type="InterPro" id="IPR036259">
    <property type="entry name" value="MFS_trans_sf"/>
</dbReference>
<dbReference type="SUPFAM" id="SSF103473">
    <property type="entry name" value="MFS general substrate transporter"/>
    <property type="match status" value="1"/>
</dbReference>
<gene>
    <name evidence="4" type="ORF">C0Q70_12197</name>
</gene>
<dbReference type="GO" id="GO:0015347">
    <property type="term" value="F:sodium-independent organic anion transmembrane transporter activity"/>
    <property type="evidence" value="ECO:0007669"/>
    <property type="project" value="TreeGrafter"/>
</dbReference>
<dbReference type="Gene3D" id="1.20.1250.20">
    <property type="entry name" value="MFS general substrate transporter like domains"/>
    <property type="match status" value="1"/>
</dbReference>
<sequence>MSDGTGMVESQITDSRRDTAVERRRGQIQPRSFGHGRDSSWLAEPSDHFVRSNTTIDAFERGSSLGGLSYTGPSGKSSPGRQSHREKVATDTLMDSDYQGRAPECGLGCIKPPARRKLTNMATFSGIYAISALLTSTLSAYVNGQVTTIERHFGFSSEQTGLIMAANDIGFLVIVLFVSYIATRVHIPRFMGYATLLFGIFRDSLRPAPVSLRSPESIRRHRDGERETIADICQQLRISRPSCFPATGDTSSVSNRARANAVSALVIIVLGMVLQGVAKAPRHPLITTFVDNNIDKTKTGFYMGTTLQQMVLERVAPKNKHWPEAPENG</sequence>
<evidence type="ECO:0000313" key="5">
    <source>
        <dbReference type="Proteomes" id="UP000245119"/>
    </source>
</evidence>
<feature type="region of interest" description="Disordered" evidence="2">
    <location>
        <begin position="62"/>
        <end position="87"/>
    </location>
</feature>
<keyword evidence="3" id="KW-1133">Transmembrane helix</keyword>
<keyword evidence="1" id="KW-1015">Disulfide bond</keyword>
<name>A0A2T7P0U6_POMCA</name>
<evidence type="ECO:0008006" key="6">
    <source>
        <dbReference type="Google" id="ProtNLM"/>
    </source>
</evidence>
<comment type="caution">
    <text evidence="4">The sequence shown here is derived from an EMBL/GenBank/DDBJ whole genome shotgun (WGS) entry which is preliminary data.</text>
</comment>